<comment type="similarity">
    <text evidence="1">Belongs to the ATP-dependent AMP-binding enzyme family.</text>
</comment>
<dbReference type="Pfam" id="PF13193">
    <property type="entry name" value="AMP-binding_C"/>
    <property type="match status" value="1"/>
</dbReference>
<dbReference type="Pfam" id="PF16177">
    <property type="entry name" value="ACAS_N"/>
    <property type="match status" value="1"/>
</dbReference>
<dbReference type="InterPro" id="IPR020845">
    <property type="entry name" value="AMP-binding_CS"/>
</dbReference>
<keyword evidence="4" id="KW-0547">Nucleotide-binding</keyword>
<dbReference type="InterPro" id="IPR025110">
    <property type="entry name" value="AMP-bd_C"/>
</dbReference>
<dbReference type="Proteomes" id="UP001519289">
    <property type="component" value="Unassembled WGS sequence"/>
</dbReference>
<keyword evidence="12" id="KW-1185">Reference proteome</keyword>
<dbReference type="InterPro" id="IPR042099">
    <property type="entry name" value="ANL_N_sf"/>
</dbReference>
<accession>A0ABS4JT51</accession>
<evidence type="ECO:0000256" key="4">
    <source>
        <dbReference type="ARBA" id="ARBA00022741"/>
    </source>
</evidence>
<evidence type="ECO:0000256" key="1">
    <source>
        <dbReference type="ARBA" id="ARBA00006432"/>
    </source>
</evidence>
<comment type="caution">
    <text evidence="11">The sequence shown here is derived from an EMBL/GenBank/DDBJ whole genome shotgun (WGS) entry which is preliminary data.</text>
</comment>
<keyword evidence="3 11" id="KW-0436">Ligase</keyword>
<protein>
    <recommendedName>
        <fullName evidence="2 7">Acetate--CoA ligase</fullName>
        <ecNumber evidence="2 7">6.2.1.1</ecNumber>
    </recommendedName>
</protein>
<gene>
    <name evidence="11" type="ORF">J2Z79_002125</name>
</gene>
<dbReference type="EMBL" id="JAGGLG010000016">
    <property type="protein sequence ID" value="MBP2018710.1"/>
    <property type="molecule type" value="Genomic_DNA"/>
</dbReference>
<organism evidence="11 12">
    <name type="scientific">Symbiobacterium terraclitae</name>
    <dbReference type="NCBI Taxonomy" id="557451"/>
    <lineage>
        <taxon>Bacteria</taxon>
        <taxon>Bacillati</taxon>
        <taxon>Bacillota</taxon>
        <taxon>Clostridia</taxon>
        <taxon>Eubacteriales</taxon>
        <taxon>Symbiobacteriaceae</taxon>
        <taxon>Symbiobacterium</taxon>
    </lineage>
</organism>
<evidence type="ECO:0000259" key="8">
    <source>
        <dbReference type="Pfam" id="PF00501"/>
    </source>
</evidence>
<feature type="domain" description="AMP-dependent synthetase/ligase" evidence="8">
    <location>
        <begin position="87"/>
        <end position="477"/>
    </location>
</feature>
<evidence type="ECO:0000256" key="5">
    <source>
        <dbReference type="ARBA" id="ARBA00022840"/>
    </source>
</evidence>
<name>A0ABS4JT51_9FIRM</name>
<evidence type="ECO:0000259" key="10">
    <source>
        <dbReference type="Pfam" id="PF16177"/>
    </source>
</evidence>
<keyword evidence="6" id="KW-0007">Acetylation</keyword>
<evidence type="ECO:0000256" key="3">
    <source>
        <dbReference type="ARBA" id="ARBA00022598"/>
    </source>
</evidence>
<dbReference type="PANTHER" id="PTHR24095">
    <property type="entry name" value="ACETYL-COENZYME A SYNTHETASE"/>
    <property type="match status" value="1"/>
</dbReference>
<keyword evidence="5" id="KW-0067">ATP-binding</keyword>
<dbReference type="EC" id="6.2.1.1" evidence="2 7"/>
<dbReference type="PROSITE" id="PS00455">
    <property type="entry name" value="AMP_BINDING"/>
    <property type="match status" value="1"/>
</dbReference>
<dbReference type="NCBIfam" id="NF001208">
    <property type="entry name" value="PRK00174.1"/>
    <property type="match status" value="1"/>
</dbReference>
<sequence length="630" mass="69461">MEAQFAQLLQGSGRIAPPPELARSAHVTDYDAYYESVMADMEGYWGRVAREEVDWFRPFDRVVEGEAPNARWFVGGQTNICYNALDRHADGARRNKAALIWLGEDGAERIFTYQMLRRAVARLAGGLKELGVRKGDRVVIYMPLTPEGIMAMLACARIGAIHSVVYAGLGAGALRQRIEDAGAKVVLCADVGYRRGRRIDLKSIVDEAVEGNPQVEHVVVHRRATPAVELAEREIDFGELVSRGSPDTPCEVMESEDWLFILYTSGSTGKPKGTAYTHGGYMVGTTHLWRMACDIQENDIYWCTSDIGWIVGHSIMVYGPFVNGSTIVVREGAPDYPHPGIVWEIVERLQVSKLYTAPTAVRMFMRMGPEHPRKYDLSSLKLMVCAGEPLNPEAQLWAYEHIMQRRGPVLDNWWQTETAAPTIGTLPCMDVKPGRAGRPFPGIRAEVLDREGRPVAPNKGGLLCLRGAWPHMFRTIWGDRQRYEAYWQTIPGVYTSGDVATVDEEGYIAVLGRADDVLNVAGHRIGTADVESALVSHPAVGEAAVIGKPDPVKGEAIKAFVILRKGHEPSDQLAHALIGHVRHHLGAIATPAEIAFVPSLPKTRSGKILRRVLKAQELGLDPGDLTTIEE</sequence>
<dbReference type="PANTHER" id="PTHR24095:SF14">
    <property type="entry name" value="ACETYL-COENZYME A SYNTHETASE 1"/>
    <property type="match status" value="1"/>
</dbReference>
<reference evidence="11 12" key="1">
    <citation type="submission" date="2021-03" db="EMBL/GenBank/DDBJ databases">
        <title>Genomic Encyclopedia of Type Strains, Phase IV (KMG-IV): sequencing the most valuable type-strain genomes for metagenomic binning, comparative biology and taxonomic classification.</title>
        <authorList>
            <person name="Goeker M."/>
        </authorList>
    </citation>
    <scope>NUCLEOTIDE SEQUENCE [LARGE SCALE GENOMIC DNA]</scope>
    <source>
        <strain evidence="11 12">DSM 27138</strain>
    </source>
</reference>
<evidence type="ECO:0000313" key="12">
    <source>
        <dbReference type="Proteomes" id="UP001519289"/>
    </source>
</evidence>
<dbReference type="InterPro" id="IPR032387">
    <property type="entry name" value="ACAS_N"/>
</dbReference>
<dbReference type="InterPro" id="IPR045851">
    <property type="entry name" value="AMP-bd_C_sf"/>
</dbReference>
<feature type="domain" description="AMP-binding enzyme C-terminal" evidence="9">
    <location>
        <begin position="530"/>
        <end position="607"/>
    </location>
</feature>
<evidence type="ECO:0000259" key="9">
    <source>
        <dbReference type="Pfam" id="PF13193"/>
    </source>
</evidence>
<evidence type="ECO:0000313" key="11">
    <source>
        <dbReference type="EMBL" id="MBP2018710.1"/>
    </source>
</evidence>
<dbReference type="InterPro" id="IPR011904">
    <property type="entry name" value="Ac_CoA_lig"/>
</dbReference>
<dbReference type="InterPro" id="IPR000873">
    <property type="entry name" value="AMP-dep_synth/lig_dom"/>
</dbReference>
<dbReference type="Pfam" id="PF00501">
    <property type="entry name" value="AMP-binding"/>
    <property type="match status" value="1"/>
</dbReference>
<evidence type="ECO:0000256" key="6">
    <source>
        <dbReference type="ARBA" id="ARBA00022990"/>
    </source>
</evidence>
<evidence type="ECO:0000256" key="2">
    <source>
        <dbReference type="ARBA" id="ARBA00013275"/>
    </source>
</evidence>
<feature type="domain" description="Acetyl-coenzyme A synthetase N-terminal" evidence="10">
    <location>
        <begin position="30"/>
        <end position="84"/>
    </location>
</feature>
<dbReference type="Gene3D" id="3.40.50.12780">
    <property type="entry name" value="N-terminal domain of ligase-like"/>
    <property type="match status" value="1"/>
</dbReference>
<evidence type="ECO:0000256" key="7">
    <source>
        <dbReference type="NCBIfam" id="TIGR02188"/>
    </source>
</evidence>
<dbReference type="GO" id="GO:0003987">
    <property type="term" value="F:acetate-CoA ligase activity"/>
    <property type="evidence" value="ECO:0007669"/>
    <property type="project" value="UniProtKB-EC"/>
</dbReference>
<dbReference type="SUPFAM" id="SSF56801">
    <property type="entry name" value="Acetyl-CoA synthetase-like"/>
    <property type="match status" value="1"/>
</dbReference>
<dbReference type="Gene3D" id="3.30.300.30">
    <property type="match status" value="1"/>
</dbReference>
<dbReference type="RefSeq" id="WP_209466834.1">
    <property type="nucleotide sequence ID" value="NZ_JAGGLG010000016.1"/>
</dbReference>
<dbReference type="NCBIfam" id="TIGR02188">
    <property type="entry name" value="Ac_CoA_lig_AcsA"/>
    <property type="match status" value="1"/>
</dbReference>
<proteinExistence type="inferred from homology"/>